<keyword evidence="5 8" id="KW-0378">Hydrolase</keyword>
<proteinExistence type="inferred from homology"/>
<evidence type="ECO:0000256" key="3">
    <source>
        <dbReference type="ARBA" id="ARBA00022512"/>
    </source>
</evidence>
<keyword evidence="7" id="KW-0961">Cell wall biogenesis/degradation</keyword>
<evidence type="ECO:0000313" key="10">
    <source>
        <dbReference type="EMBL" id="PIN02809.1"/>
    </source>
</evidence>
<dbReference type="Proteomes" id="UP000231279">
    <property type="component" value="Unassembled WGS sequence"/>
</dbReference>
<accession>A0A2G9GBZ1</accession>
<evidence type="ECO:0000256" key="4">
    <source>
        <dbReference type="ARBA" id="ARBA00022525"/>
    </source>
</evidence>
<sequence>MDIFGVWFFVLAFAYCNFSCSNLCEAQDHFNVMDYGATSDGHTDDSKAFLKAWAAACSSSAQYPKVIVPPAKTLLVNPIIFSGPCHAQNINFVILGTIMAPKSPSSWDLRDPSRWLVFKDVNGLNVFGFGTIDGRGRAWWDQSCKYHPQLGKCTKLAPTAMKFLSCNGSTVNNLKLINSAQTHISLKGCNKFHINNVVIQSPGNSPNTDGIHIHSSHNVVITNGKIGCGDDCISIGDYISNIRIANIECGPGHGIRATCPIFNFILVLEKTGVQISNVVYKEIYGTSSTNIAINLNCSRYVPCVGISMESIELTSAKIGKKVTANCSNAHGQETDVVPGSCLLH</sequence>
<reference evidence="11" key="1">
    <citation type="journal article" date="2018" name="Gigascience">
        <title>Genome assembly of the Pink Ipe (Handroanthus impetiginosus, Bignoniaceae), a highly valued, ecologically keystone Neotropical timber forest tree.</title>
        <authorList>
            <person name="Silva-Junior O.B."/>
            <person name="Grattapaglia D."/>
            <person name="Novaes E."/>
            <person name="Collevatti R.G."/>
        </authorList>
    </citation>
    <scope>NUCLEOTIDE SEQUENCE [LARGE SCALE GENOMIC DNA]</scope>
    <source>
        <strain evidence="11">cv. UFG-1</strain>
    </source>
</reference>
<protein>
    <submittedName>
        <fullName evidence="10">Polygalacturonase</fullName>
        <ecNumber evidence="10">3.2.1.15</ecNumber>
    </submittedName>
</protein>
<evidence type="ECO:0000313" key="11">
    <source>
        <dbReference type="Proteomes" id="UP000231279"/>
    </source>
</evidence>
<dbReference type="GO" id="GO:0005975">
    <property type="term" value="P:carbohydrate metabolic process"/>
    <property type="evidence" value="ECO:0007669"/>
    <property type="project" value="InterPro"/>
</dbReference>
<dbReference type="GO" id="GO:0071555">
    <property type="term" value="P:cell wall organization"/>
    <property type="evidence" value="ECO:0007669"/>
    <property type="project" value="UniProtKB-KW"/>
</dbReference>
<evidence type="ECO:0000256" key="8">
    <source>
        <dbReference type="RuleBase" id="RU361169"/>
    </source>
</evidence>
<feature type="chain" id="PRO_5013735455" evidence="9">
    <location>
        <begin position="27"/>
        <end position="344"/>
    </location>
</feature>
<gene>
    <name evidence="10" type="ORF">CDL12_24679</name>
</gene>
<evidence type="ECO:0000256" key="7">
    <source>
        <dbReference type="ARBA" id="ARBA00023316"/>
    </source>
</evidence>
<dbReference type="Gene3D" id="2.160.20.10">
    <property type="entry name" value="Single-stranded right-handed beta-helix, Pectin lyase-like"/>
    <property type="match status" value="2"/>
</dbReference>
<dbReference type="AlphaFoldDB" id="A0A2G9GBZ1"/>
<keyword evidence="9" id="KW-0732">Signal</keyword>
<dbReference type="GO" id="GO:0004650">
    <property type="term" value="F:polygalacturonase activity"/>
    <property type="evidence" value="ECO:0007669"/>
    <property type="project" value="UniProtKB-EC"/>
</dbReference>
<dbReference type="InterPro" id="IPR000743">
    <property type="entry name" value="Glyco_hydro_28"/>
</dbReference>
<dbReference type="InterPro" id="IPR011050">
    <property type="entry name" value="Pectin_lyase_fold/virulence"/>
</dbReference>
<dbReference type="EMBL" id="NKXS01005765">
    <property type="protein sequence ID" value="PIN02809.1"/>
    <property type="molecule type" value="Genomic_DNA"/>
</dbReference>
<comment type="similarity">
    <text evidence="2 8">Belongs to the glycosyl hydrolase 28 family.</text>
</comment>
<dbReference type="OrthoDB" id="187139at2759"/>
<feature type="signal peptide" evidence="9">
    <location>
        <begin position="1"/>
        <end position="26"/>
    </location>
</feature>
<evidence type="ECO:0000256" key="2">
    <source>
        <dbReference type="ARBA" id="ARBA00008834"/>
    </source>
</evidence>
<name>A0A2G9GBZ1_9LAMI</name>
<dbReference type="InterPro" id="IPR012334">
    <property type="entry name" value="Pectin_lyas_fold"/>
</dbReference>
<dbReference type="EC" id="3.2.1.15" evidence="10"/>
<keyword evidence="11" id="KW-1185">Reference proteome</keyword>
<dbReference type="Pfam" id="PF00295">
    <property type="entry name" value="Glyco_hydro_28"/>
    <property type="match status" value="2"/>
</dbReference>
<evidence type="ECO:0000256" key="1">
    <source>
        <dbReference type="ARBA" id="ARBA00004191"/>
    </source>
</evidence>
<comment type="subcellular location">
    <subcellularLocation>
        <location evidence="1">Secreted</location>
        <location evidence="1">Cell wall</location>
    </subcellularLocation>
</comment>
<keyword evidence="3" id="KW-0134">Cell wall</keyword>
<dbReference type="STRING" id="429701.A0A2G9GBZ1"/>
<evidence type="ECO:0000256" key="6">
    <source>
        <dbReference type="ARBA" id="ARBA00023295"/>
    </source>
</evidence>
<keyword evidence="6 8" id="KW-0326">Glycosidase</keyword>
<organism evidence="10 11">
    <name type="scientific">Handroanthus impetiginosus</name>
    <dbReference type="NCBI Taxonomy" id="429701"/>
    <lineage>
        <taxon>Eukaryota</taxon>
        <taxon>Viridiplantae</taxon>
        <taxon>Streptophyta</taxon>
        <taxon>Embryophyta</taxon>
        <taxon>Tracheophyta</taxon>
        <taxon>Spermatophyta</taxon>
        <taxon>Magnoliopsida</taxon>
        <taxon>eudicotyledons</taxon>
        <taxon>Gunneridae</taxon>
        <taxon>Pentapetalae</taxon>
        <taxon>asterids</taxon>
        <taxon>lamiids</taxon>
        <taxon>Lamiales</taxon>
        <taxon>Bignoniaceae</taxon>
        <taxon>Crescentiina</taxon>
        <taxon>Tabebuia alliance</taxon>
        <taxon>Handroanthus</taxon>
    </lineage>
</organism>
<evidence type="ECO:0000256" key="9">
    <source>
        <dbReference type="SAM" id="SignalP"/>
    </source>
</evidence>
<evidence type="ECO:0000256" key="5">
    <source>
        <dbReference type="ARBA" id="ARBA00022801"/>
    </source>
</evidence>
<dbReference type="SUPFAM" id="SSF51126">
    <property type="entry name" value="Pectin lyase-like"/>
    <property type="match status" value="1"/>
</dbReference>
<comment type="caution">
    <text evidence="10">The sequence shown here is derived from an EMBL/GenBank/DDBJ whole genome shotgun (WGS) entry which is preliminary data.</text>
</comment>
<dbReference type="PANTHER" id="PTHR31375">
    <property type="match status" value="1"/>
</dbReference>
<keyword evidence="4" id="KW-0964">Secreted</keyword>